<feature type="compositionally biased region" description="Polar residues" evidence="1">
    <location>
        <begin position="169"/>
        <end position="178"/>
    </location>
</feature>
<feature type="region of interest" description="Disordered" evidence="1">
    <location>
        <begin position="270"/>
        <end position="306"/>
    </location>
</feature>
<protein>
    <submittedName>
        <fullName evidence="2">Uncharacterized protein</fullName>
    </submittedName>
</protein>
<dbReference type="Proteomes" id="UP000799324">
    <property type="component" value="Unassembled WGS sequence"/>
</dbReference>
<feature type="region of interest" description="Disordered" evidence="1">
    <location>
        <begin position="168"/>
        <end position="253"/>
    </location>
</feature>
<name>A0A6A6SWP5_9PLEO</name>
<evidence type="ECO:0000256" key="1">
    <source>
        <dbReference type="SAM" id="MobiDB-lite"/>
    </source>
</evidence>
<gene>
    <name evidence="2" type="ORF">K491DRAFT_69784</name>
</gene>
<accession>A0A6A6SWP5</accession>
<feature type="compositionally biased region" description="Polar residues" evidence="1">
    <location>
        <begin position="323"/>
        <end position="348"/>
    </location>
</feature>
<feature type="region of interest" description="Disordered" evidence="1">
    <location>
        <begin position="15"/>
        <end position="87"/>
    </location>
</feature>
<feature type="compositionally biased region" description="Low complexity" evidence="1">
    <location>
        <begin position="179"/>
        <end position="193"/>
    </location>
</feature>
<evidence type="ECO:0000313" key="3">
    <source>
        <dbReference type="Proteomes" id="UP000799324"/>
    </source>
</evidence>
<feature type="compositionally biased region" description="Low complexity" evidence="1">
    <location>
        <begin position="209"/>
        <end position="238"/>
    </location>
</feature>
<feature type="region of interest" description="Disordered" evidence="1">
    <location>
        <begin position="323"/>
        <end position="434"/>
    </location>
</feature>
<reference evidence="2" key="1">
    <citation type="journal article" date="2020" name="Stud. Mycol.">
        <title>101 Dothideomycetes genomes: a test case for predicting lifestyles and emergence of pathogens.</title>
        <authorList>
            <person name="Haridas S."/>
            <person name="Albert R."/>
            <person name="Binder M."/>
            <person name="Bloem J."/>
            <person name="Labutti K."/>
            <person name="Salamov A."/>
            <person name="Andreopoulos B."/>
            <person name="Baker S."/>
            <person name="Barry K."/>
            <person name="Bills G."/>
            <person name="Bluhm B."/>
            <person name="Cannon C."/>
            <person name="Castanera R."/>
            <person name="Culley D."/>
            <person name="Daum C."/>
            <person name="Ezra D."/>
            <person name="Gonzalez J."/>
            <person name="Henrissat B."/>
            <person name="Kuo A."/>
            <person name="Liang C."/>
            <person name="Lipzen A."/>
            <person name="Lutzoni F."/>
            <person name="Magnuson J."/>
            <person name="Mondo S."/>
            <person name="Nolan M."/>
            <person name="Ohm R."/>
            <person name="Pangilinan J."/>
            <person name="Park H.-J."/>
            <person name="Ramirez L."/>
            <person name="Alfaro M."/>
            <person name="Sun H."/>
            <person name="Tritt A."/>
            <person name="Yoshinaga Y."/>
            <person name="Zwiers L.-H."/>
            <person name="Turgeon B."/>
            <person name="Goodwin S."/>
            <person name="Spatafora J."/>
            <person name="Crous P."/>
            <person name="Grigoriev I."/>
        </authorList>
    </citation>
    <scope>NUCLEOTIDE SEQUENCE</scope>
    <source>
        <strain evidence="2">CBS 122681</strain>
    </source>
</reference>
<evidence type="ECO:0000313" key="2">
    <source>
        <dbReference type="EMBL" id="KAF2652032.1"/>
    </source>
</evidence>
<keyword evidence="3" id="KW-1185">Reference proteome</keyword>
<dbReference type="OrthoDB" id="3926619at2759"/>
<organism evidence="2 3">
    <name type="scientific">Lophiostoma macrostomum CBS 122681</name>
    <dbReference type="NCBI Taxonomy" id="1314788"/>
    <lineage>
        <taxon>Eukaryota</taxon>
        <taxon>Fungi</taxon>
        <taxon>Dikarya</taxon>
        <taxon>Ascomycota</taxon>
        <taxon>Pezizomycotina</taxon>
        <taxon>Dothideomycetes</taxon>
        <taxon>Pleosporomycetidae</taxon>
        <taxon>Pleosporales</taxon>
        <taxon>Lophiostomataceae</taxon>
        <taxon>Lophiostoma</taxon>
    </lineage>
</organism>
<feature type="compositionally biased region" description="Polar residues" evidence="1">
    <location>
        <begin position="282"/>
        <end position="296"/>
    </location>
</feature>
<proteinExistence type="predicted"/>
<sequence>MVDVIDVATQLQQWTFEKTSPGRPERSDSSASSPDLYHHENEALRIAAAVDNSKNVESKDSISLQGPYMSSEEDLSPMDGNSSDSDYDDVSIHDFEKEYFSARRMSMARFDKGKSCDMAVMVSYVSAGRPKVIQLANGSSPIRESAQRSASLAQLPITAINKLRKADQSNRLSLRVPQTTSTSRSSSPSPLRAAEPRRPSTGHGPFTHSNSSSSMLHSSETSSFSASSARSTSPAPSEHSLRPATASARPHSQLRSSLYVTSSITPMAFSPLTPQSPEPHSFLSSDPYENSTTNAASPIIKQAPHRRLRSISQKLSLAKISIGTSSKNPYTPTTPQTAPLSSSFTSPKNRLRRNSRVSRAGSIRGPPPEIPPVPTLGPPNPQVKPTTQKLVARGADERAPMLELPPFPDEPESDPVSSIKARRIRKRKSIMDLL</sequence>
<dbReference type="AlphaFoldDB" id="A0A6A6SWP5"/>
<dbReference type="EMBL" id="MU004411">
    <property type="protein sequence ID" value="KAF2652032.1"/>
    <property type="molecule type" value="Genomic_DNA"/>
</dbReference>
<feature type="compositionally biased region" description="Pro residues" evidence="1">
    <location>
        <begin position="365"/>
        <end position="382"/>
    </location>
</feature>